<dbReference type="GO" id="GO:0003677">
    <property type="term" value="F:DNA binding"/>
    <property type="evidence" value="ECO:0007669"/>
    <property type="project" value="UniProtKB-KW"/>
</dbReference>
<dbReference type="SMART" id="SM00420">
    <property type="entry name" value="HTH_DEOR"/>
    <property type="match status" value="1"/>
</dbReference>
<dbReference type="eggNOG" id="COG1349">
    <property type="taxonomic scope" value="Bacteria"/>
</dbReference>
<evidence type="ECO:0000256" key="2">
    <source>
        <dbReference type="ARBA" id="ARBA00023015"/>
    </source>
</evidence>
<dbReference type="Pfam" id="PF00455">
    <property type="entry name" value="DeoRC"/>
    <property type="match status" value="1"/>
</dbReference>
<dbReference type="AlphaFoldDB" id="C6VSZ7"/>
<dbReference type="RefSeq" id="WP_015812886.1">
    <property type="nucleotide sequence ID" value="NC_013037.1"/>
</dbReference>
<dbReference type="InterPro" id="IPR037171">
    <property type="entry name" value="NagB/RpiA_transferase-like"/>
</dbReference>
<evidence type="ECO:0000259" key="5">
    <source>
        <dbReference type="PROSITE" id="PS51000"/>
    </source>
</evidence>
<dbReference type="STRING" id="471854.Dfer_3432"/>
<dbReference type="SUPFAM" id="SSF46785">
    <property type="entry name" value="Winged helix' DNA-binding domain"/>
    <property type="match status" value="1"/>
</dbReference>
<dbReference type="HOGENOM" id="CLU_060699_0_0_10"/>
<evidence type="ECO:0000256" key="1">
    <source>
        <dbReference type="ARBA" id="ARBA00022491"/>
    </source>
</evidence>
<keyword evidence="3" id="KW-0238">DNA-binding</keyword>
<dbReference type="OrthoDB" id="9797223at2"/>
<dbReference type="SMART" id="SM01134">
    <property type="entry name" value="DeoRC"/>
    <property type="match status" value="1"/>
</dbReference>
<dbReference type="InterPro" id="IPR014036">
    <property type="entry name" value="DeoR-like_C"/>
</dbReference>
<dbReference type="GO" id="GO:0003700">
    <property type="term" value="F:DNA-binding transcription factor activity"/>
    <property type="evidence" value="ECO:0007669"/>
    <property type="project" value="InterPro"/>
</dbReference>
<keyword evidence="7" id="KW-1185">Reference proteome</keyword>
<dbReference type="InterPro" id="IPR050313">
    <property type="entry name" value="Carb_Metab_HTH_regulators"/>
</dbReference>
<gene>
    <name evidence="6" type="ordered locus">Dfer_3432</name>
</gene>
<dbReference type="PANTHER" id="PTHR30363:SF4">
    <property type="entry name" value="GLYCEROL-3-PHOSPHATE REGULON REPRESSOR"/>
    <property type="match status" value="1"/>
</dbReference>
<dbReference type="PRINTS" id="PR00037">
    <property type="entry name" value="HTHLACR"/>
</dbReference>
<keyword evidence="2" id="KW-0805">Transcription regulation</keyword>
<name>C6VSZ7_DYAFD</name>
<evidence type="ECO:0000256" key="3">
    <source>
        <dbReference type="ARBA" id="ARBA00023125"/>
    </source>
</evidence>
<accession>C6VSZ7</accession>
<dbReference type="Pfam" id="PF08220">
    <property type="entry name" value="HTH_DeoR"/>
    <property type="match status" value="1"/>
</dbReference>
<dbReference type="Gene3D" id="1.10.10.10">
    <property type="entry name" value="Winged helix-like DNA-binding domain superfamily/Winged helix DNA-binding domain"/>
    <property type="match status" value="1"/>
</dbReference>
<dbReference type="InterPro" id="IPR001034">
    <property type="entry name" value="DeoR_HTH"/>
</dbReference>
<dbReference type="EMBL" id="CP001619">
    <property type="protein sequence ID" value="ACT94642.1"/>
    <property type="molecule type" value="Genomic_DNA"/>
</dbReference>
<dbReference type="Proteomes" id="UP000002011">
    <property type="component" value="Chromosome"/>
</dbReference>
<protein>
    <submittedName>
        <fullName evidence="6">Transcriptional regulator, DeoR family</fullName>
    </submittedName>
</protein>
<organism evidence="6 7">
    <name type="scientific">Dyadobacter fermentans (strain ATCC 700827 / DSM 18053 / CIP 107007 / KCTC 52180 / NS114)</name>
    <dbReference type="NCBI Taxonomy" id="471854"/>
    <lineage>
        <taxon>Bacteria</taxon>
        <taxon>Pseudomonadati</taxon>
        <taxon>Bacteroidota</taxon>
        <taxon>Cytophagia</taxon>
        <taxon>Cytophagales</taxon>
        <taxon>Spirosomataceae</taxon>
        <taxon>Dyadobacter</taxon>
    </lineage>
</organism>
<keyword evidence="1" id="KW-0678">Repressor</keyword>
<sequence>MLKEARFEHILDKLKANSRVFFEELANDLKVSEDTIRRDIDILAKSGLMVKVRGGAISPAHNPLTFQQRAGMFTEAKQRIGLKVQQHLADVKTVLMDGGTTMLAVAASIPVNAKLRVITNNVALPHVLSNHSGIEIVLLGGNYVPGTQTTVGVQTCMEARKYVADLYLMGTCAIDVSIGVTAQFADDGEVKKVFIESSRKTIALVSQEKLNMIDYFKVAELNEVDAIITDLVSDDDQLAKYRFSGLEIY</sequence>
<dbReference type="PROSITE" id="PS00894">
    <property type="entry name" value="HTH_DEOR_1"/>
    <property type="match status" value="1"/>
</dbReference>
<dbReference type="InterPro" id="IPR036390">
    <property type="entry name" value="WH_DNA-bd_sf"/>
</dbReference>
<dbReference type="InterPro" id="IPR036388">
    <property type="entry name" value="WH-like_DNA-bd_sf"/>
</dbReference>
<proteinExistence type="predicted"/>
<evidence type="ECO:0000313" key="7">
    <source>
        <dbReference type="Proteomes" id="UP000002011"/>
    </source>
</evidence>
<keyword evidence="4" id="KW-0804">Transcription</keyword>
<dbReference type="KEGG" id="dfe:Dfer_3432"/>
<feature type="domain" description="HTH deoR-type" evidence="5">
    <location>
        <begin position="3"/>
        <end position="58"/>
    </location>
</feature>
<dbReference type="InterPro" id="IPR018356">
    <property type="entry name" value="Tscrpt_reg_HTH_DeoR_CS"/>
</dbReference>
<evidence type="ECO:0000256" key="4">
    <source>
        <dbReference type="ARBA" id="ARBA00023163"/>
    </source>
</evidence>
<dbReference type="PANTHER" id="PTHR30363">
    <property type="entry name" value="HTH-TYPE TRANSCRIPTIONAL REGULATOR SRLR-RELATED"/>
    <property type="match status" value="1"/>
</dbReference>
<evidence type="ECO:0000313" key="6">
    <source>
        <dbReference type="EMBL" id="ACT94642.1"/>
    </source>
</evidence>
<reference evidence="6 7" key="1">
    <citation type="journal article" date="2009" name="Stand. Genomic Sci.">
        <title>Complete genome sequence of Dyadobacter fermentans type strain (NS114).</title>
        <authorList>
            <person name="Lang E."/>
            <person name="Lapidus A."/>
            <person name="Chertkov O."/>
            <person name="Brettin T."/>
            <person name="Detter J.C."/>
            <person name="Han C."/>
            <person name="Copeland A."/>
            <person name="Glavina Del Rio T."/>
            <person name="Nolan M."/>
            <person name="Chen F."/>
            <person name="Lucas S."/>
            <person name="Tice H."/>
            <person name="Cheng J.F."/>
            <person name="Land M."/>
            <person name="Hauser L."/>
            <person name="Chang Y.J."/>
            <person name="Jeffries C.D."/>
            <person name="Kopitz M."/>
            <person name="Bruce D."/>
            <person name="Goodwin L."/>
            <person name="Pitluck S."/>
            <person name="Ovchinnikova G."/>
            <person name="Pati A."/>
            <person name="Ivanova N."/>
            <person name="Mavrommatis K."/>
            <person name="Chen A."/>
            <person name="Palaniappan K."/>
            <person name="Chain P."/>
            <person name="Bristow J."/>
            <person name="Eisen J.A."/>
            <person name="Markowitz V."/>
            <person name="Hugenholtz P."/>
            <person name="Goker M."/>
            <person name="Rohde M."/>
            <person name="Kyrpides N.C."/>
            <person name="Klenk H.P."/>
        </authorList>
    </citation>
    <scope>NUCLEOTIDE SEQUENCE [LARGE SCALE GENOMIC DNA]</scope>
    <source>
        <strain evidence="7">ATCC 700827 / DSM 18053 / CIP 107007 / KCTC 52180 / NS114</strain>
    </source>
</reference>
<dbReference type="SUPFAM" id="SSF100950">
    <property type="entry name" value="NagB/RpiA/CoA transferase-like"/>
    <property type="match status" value="1"/>
</dbReference>
<dbReference type="PROSITE" id="PS51000">
    <property type="entry name" value="HTH_DEOR_2"/>
    <property type="match status" value="1"/>
</dbReference>